<organism evidence="2">
    <name type="scientific">freshwater metagenome</name>
    <dbReference type="NCBI Taxonomy" id="449393"/>
    <lineage>
        <taxon>unclassified sequences</taxon>
        <taxon>metagenomes</taxon>
        <taxon>ecological metagenomes</taxon>
    </lineage>
</organism>
<feature type="transmembrane region" description="Helical" evidence="1">
    <location>
        <begin position="115"/>
        <end position="135"/>
    </location>
</feature>
<keyword evidence="1" id="KW-1133">Transmembrane helix</keyword>
<reference evidence="2" key="1">
    <citation type="submission" date="2020-05" db="EMBL/GenBank/DDBJ databases">
        <authorList>
            <person name="Chiriac C."/>
            <person name="Salcher M."/>
            <person name="Ghai R."/>
            <person name="Kavagutti S V."/>
        </authorList>
    </citation>
    <scope>NUCLEOTIDE SEQUENCE</scope>
</reference>
<keyword evidence="1" id="KW-0812">Transmembrane</keyword>
<keyword evidence="1" id="KW-0472">Membrane</keyword>
<feature type="transmembrane region" description="Helical" evidence="1">
    <location>
        <begin position="6"/>
        <end position="25"/>
    </location>
</feature>
<evidence type="ECO:0000256" key="1">
    <source>
        <dbReference type="SAM" id="Phobius"/>
    </source>
</evidence>
<gene>
    <name evidence="2" type="ORF">UFOPK2579_01490</name>
</gene>
<accession>A0A6J6QLW6</accession>
<sequence length="139" mass="14355">MSSQVVVYALTALAAVVVLLTRVRLGRGGGGRHDLGGVLLGAHTVVGTLSVVLWVVFIAAGDDSALGGPLAGIIALAGWWTLSVLGLLILARWLPSKGRHAVDEVDDAWSAGPALSWLAHLGMVVGVGVFTWAYLTHVV</sequence>
<dbReference type="AlphaFoldDB" id="A0A6J6QLW6"/>
<name>A0A6J6QLW6_9ZZZZ</name>
<protein>
    <submittedName>
        <fullName evidence="2">Unannotated protein</fullName>
    </submittedName>
</protein>
<evidence type="ECO:0000313" key="2">
    <source>
        <dbReference type="EMBL" id="CAB4711849.1"/>
    </source>
</evidence>
<feature type="transmembrane region" description="Helical" evidence="1">
    <location>
        <begin position="72"/>
        <end position="94"/>
    </location>
</feature>
<feature type="transmembrane region" description="Helical" evidence="1">
    <location>
        <begin position="37"/>
        <end position="60"/>
    </location>
</feature>
<proteinExistence type="predicted"/>
<dbReference type="EMBL" id="CAEZXR010000173">
    <property type="protein sequence ID" value="CAB4711849.1"/>
    <property type="molecule type" value="Genomic_DNA"/>
</dbReference>